<dbReference type="Gene3D" id="1.10.3290.10">
    <property type="entry name" value="Fido-like domain"/>
    <property type="match status" value="1"/>
</dbReference>
<dbReference type="EMBL" id="LJYF01000004">
    <property type="protein sequence ID" value="KRQ01788.1"/>
    <property type="molecule type" value="Genomic_DNA"/>
</dbReference>
<organism evidence="3 4">
    <name type="scientific">Bradyrhizobium yuanmingense</name>
    <dbReference type="NCBI Taxonomy" id="108015"/>
    <lineage>
        <taxon>Bacteria</taxon>
        <taxon>Pseudomonadati</taxon>
        <taxon>Pseudomonadota</taxon>
        <taxon>Alphaproteobacteria</taxon>
        <taxon>Hyphomicrobiales</taxon>
        <taxon>Nitrobacteraceae</taxon>
        <taxon>Bradyrhizobium</taxon>
    </lineage>
</organism>
<accession>A0A0R3D2F3</accession>
<dbReference type="AlphaFoldDB" id="A0A0R3D2F3"/>
<feature type="domain" description="Fido" evidence="2">
    <location>
        <begin position="59"/>
        <end position="199"/>
    </location>
</feature>
<gene>
    <name evidence="3" type="ORF">AOQ72_10190</name>
</gene>
<evidence type="ECO:0000259" key="2">
    <source>
        <dbReference type="PROSITE" id="PS51459"/>
    </source>
</evidence>
<dbReference type="NCBIfam" id="TIGR02613">
    <property type="entry name" value="mob_myst_B"/>
    <property type="match status" value="1"/>
</dbReference>
<dbReference type="InterPro" id="IPR040198">
    <property type="entry name" value="Fido_containing"/>
</dbReference>
<dbReference type="InterPro" id="IPR013436">
    <property type="entry name" value="Mobile_mystery_prot_B"/>
</dbReference>
<dbReference type="Proteomes" id="UP000051380">
    <property type="component" value="Unassembled WGS sequence"/>
</dbReference>
<sequence>MTEIFKPLEGATPIPPDDQKKLLATWVTTREDLNAAEEDNITSGLAWAQHRKVKPRTIASERFSRQLHKNMFGKVWKWGGAYRDVELEGIGVPRWQIASKNAELFDQFQYWIEHKTFSPDEIAVRFHHQLVFVHAFPNGNGRHSRMMGDLLVEGLGEKPFTWGSGDLQDDTAELRKAYIATLKKADNGDISDLLAFARS</sequence>
<dbReference type="OrthoDB" id="9813719at2"/>
<proteinExistence type="predicted"/>
<dbReference type="PANTHER" id="PTHR13504">
    <property type="entry name" value="FIDO DOMAIN-CONTAINING PROTEIN DDB_G0283145"/>
    <property type="match status" value="1"/>
</dbReference>
<evidence type="ECO:0000256" key="1">
    <source>
        <dbReference type="PIRSR" id="PIRSR640198-1"/>
    </source>
</evidence>
<feature type="active site" evidence="1">
    <location>
        <position position="134"/>
    </location>
</feature>
<comment type="caution">
    <text evidence="3">The sequence shown here is derived from an EMBL/GenBank/DDBJ whole genome shotgun (WGS) entry which is preliminary data.</text>
</comment>
<dbReference type="InterPro" id="IPR036597">
    <property type="entry name" value="Fido-like_dom_sf"/>
</dbReference>
<dbReference type="RefSeq" id="WP_057026382.1">
    <property type="nucleotide sequence ID" value="NZ_LJYF01000004.1"/>
</dbReference>
<reference evidence="3 4" key="1">
    <citation type="submission" date="2015-09" db="EMBL/GenBank/DDBJ databases">
        <title>Draft Genome Sequence of the Strain BR 3267 (Bradyrhizobium yuanmingense) recommended as inoculant for cowpea in Brazil.</title>
        <authorList>
            <person name="Simoes-Araujo J.L."/>
            <person name="Zilli J.E."/>
        </authorList>
    </citation>
    <scope>NUCLEOTIDE SEQUENCE [LARGE SCALE GENOMIC DNA]</scope>
    <source>
        <strain evidence="3 4">BR3267</strain>
    </source>
</reference>
<evidence type="ECO:0000313" key="4">
    <source>
        <dbReference type="Proteomes" id="UP000051380"/>
    </source>
</evidence>
<dbReference type="InterPro" id="IPR003812">
    <property type="entry name" value="Fido"/>
</dbReference>
<protein>
    <submittedName>
        <fullName evidence="3">Cell filamentation protein Fic</fullName>
    </submittedName>
</protein>
<dbReference type="Pfam" id="PF02661">
    <property type="entry name" value="Fic"/>
    <property type="match status" value="1"/>
</dbReference>
<dbReference type="PROSITE" id="PS51459">
    <property type="entry name" value="FIDO"/>
    <property type="match status" value="1"/>
</dbReference>
<evidence type="ECO:0000313" key="3">
    <source>
        <dbReference type="EMBL" id="KRQ01788.1"/>
    </source>
</evidence>
<dbReference type="SUPFAM" id="SSF140931">
    <property type="entry name" value="Fic-like"/>
    <property type="match status" value="1"/>
</dbReference>
<name>A0A0R3D2F3_9BRAD</name>
<dbReference type="PANTHER" id="PTHR13504:SF39">
    <property type="entry name" value="CELL FILAMENTATION PROTEIN"/>
    <property type="match status" value="1"/>
</dbReference>